<reference evidence="2" key="1">
    <citation type="submission" date="2020-03" db="EMBL/GenBank/DDBJ databases">
        <title>The deep terrestrial virosphere.</title>
        <authorList>
            <person name="Holmfeldt K."/>
            <person name="Nilsson E."/>
            <person name="Simone D."/>
            <person name="Lopez-Fernandez M."/>
            <person name="Wu X."/>
            <person name="de Brujin I."/>
            <person name="Lundin D."/>
            <person name="Andersson A."/>
            <person name="Bertilsson S."/>
            <person name="Dopson M."/>
        </authorList>
    </citation>
    <scope>NUCLEOTIDE SEQUENCE</scope>
    <source>
        <strain evidence="2">MM415A02721</strain>
    </source>
</reference>
<sequence>MPVTNENLYDKLEKIHSRINKVFGVANENTKNIAILVEQTKNQNGRIKKCESEMEGMEGSVRDAEAAITDVARIQSDCLKGKENASRRGWDRQMALFGGTVSATTGIIVGIVILIARLVWGV</sequence>
<dbReference type="AlphaFoldDB" id="A0A6M3JRJ5"/>
<keyword evidence="1" id="KW-1133">Transmembrane helix</keyword>
<feature type="transmembrane region" description="Helical" evidence="1">
    <location>
        <begin position="95"/>
        <end position="120"/>
    </location>
</feature>
<gene>
    <name evidence="2" type="ORF">MM415A02721_0004</name>
</gene>
<keyword evidence="1" id="KW-0812">Transmembrane</keyword>
<evidence type="ECO:0000313" key="2">
    <source>
        <dbReference type="EMBL" id="QJA72556.1"/>
    </source>
</evidence>
<dbReference type="Gene3D" id="1.20.5.300">
    <property type="match status" value="1"/>
</dbReference>
<keyword evidence="1" id="KW-0472">Membrane</keyword>
<accession>A0A6M3JRJ5</accession>
<proteinExistence type="predicted"/>
<organism evidence="2">
    <name type="scientific">viral metagenome</name>
    <dbReference type="NCBI Taxonomy" id="1070528"/>
    <lineage>
        <taxon>unclassified sequences</taxon>
        <taxon>metagenomes</taxon>
        <taxon>organismal metagenomes</taxon>
    </lineage>
</organism>
<protein>
    <submittedName>
        <fullName evidence="2">Uncharacterized protein</fullName>
    </submittedName>
</protein>
<dbReference type="EMBL" id="MT141961">
    <property type="protein sequence ID" value="QJA72556.1"/>
    <property type="molecule type" value="Genomic_DNA"/>
</dbReference>
<evidence type="ECO:0000256" key="1">
    <source>
        <dbReference type="SAM" id="Phobius"/>
    </source>
</evidence>
<name>A0A6M3JRJ5_9ZZZZ</name>